<feature type="compositionally biased region" description="Polar residues" evidence="1">
    <location>
        <begin position="260"/>
        <end position="273"/>
    </location>
</feature>
<dbReference type="GO" id="GO:0035014">
    <property type="term" value="F:phosphatidylinositol 3-kinase regulator activity"/>
    <property type="evidence" value="ECO:0007669"/>
    <property type="project" value="TreeGrafter"/>
</dbReference>
<dbReference type="GO" id="GO:0035973">
    <property type="term" value="P:aggrephagy"/>
    <property type="evidence" value="ECO:0007669"/>
    <property type="project" value="TreeGrafter"/>
</dbReference>
<dbReference type="OrthoDB" id="29306at2759"/>
<protein>
    <submittedName>
        <fullName evidence="3">Putative WD repeat-containing protein 81</fullName>
    </submittedName>
</protein>
<organism evidence="3 4">
    <name type="scientific">Penaeus vannamei</name>
    <name type="common">Whiteleg shrimp</name>
    <name type="synonym">Litopenaeus vannamei</name>
    <dbReference type="NCBI Taxonomy" id="6689"/>
    <lineage>
        <taxon>Eukaryota</taxon>
        <taxon>Metazoa</taxon>
        <taxon>Ecdysozoa</taxon>
        <taxon>Arthropoda</taxon>
        <taxon>Crustacea</taxon>
        <taxon>Multicrustacea</taxon>
        <taxon>Malacostraca</taxon>
        <taxon>Eumalacostraca</taxon>
        <taxon>Eucarida</taxon>
        <taxon>Decapoda</taxon>
        <taxon>Dendrobranchiata</taxon>
        <taxon>Penaeoidea</taxon>
        <taxon>Penaeidae</taxon>
        <taxon>Penaeus</taxon>
    </lineage>
</organism>
<evidence type="ECO:0000256" key="1">
    <source>
        <dbReference type="SAM" id="MobiDB-lite"/>
    </source>
</evidence>
<keyword evidence="4" id="KW-1185">Reference proteome</keyword>
<dbReference type="PANTHER" id="PTHR44662">
    <property type="entry name" value="WD REPEAT-CONTAINING PROTEIN 81"/>
    <property type="match status" value="1"/>
</dbReference>
<proteinExistence type="predicted"/>
<feature type="signal peptide" evidence="2">
    <location>
        <begin position="1"/>
        <end position="19"/>
    </location>
</feature>
<accession>A0A3R7M5Z1</accession>
<dbReference type="STRING" id="6689.A0A3R7M5Z1"/>
<dbReference type="GO" id="GO:0005739">
    <property type="term" value="C:mitochondrion"/>
    <property type="evidence" value="ECO:0007669"/>
    <property type="project" value="TreeGrafter"/>
</dbReference>
<gene>
    <name evidence="3" type="ORF">C7M84_008658</name>
</gene>
<dbReference type="InterPro" id="IPR052651">
    <property type="entry name" value="WDR81"/>
</dbReference>
<reference evidence="3 4" key="2">
    <citation type="submission" date="2019-01" db="EMBL/GenBank/DDBJ databases">
        <title>The decoding of complex shrimp genome reveals the adaptation for benthos swimmer, frequently molting mechanism and breeding impact on genome.</title>
        <authorList>
            <person name="Sun Y."/>
            <person name="Gao Y."/>
            <person name="Yu Y."/>
        </authorList>
    </citation>
    <scope>NUCLEOTIDE SEQUENCE [LARGE SCALE GENOMIC DNA]</scope>
    <source>
        <tissue evidence="3">Muscle</tissue>
    </source>
</reference>
<reference evidence="3 4" key="1">
    <citation type="submission" date="2018-04" db="EMBL/GenBank/DDBJ databases">
        <authorList>
            <person name="Zhang X."/>
            <person name="Yuan J."/>
            <person name="Li F."/>
            <person name="Xiang J."/>
        </authorList>
    </citation>
    <scope>NUCLEOTIDE SEQUENCE [LARGE SCALE GENOMIC DNA]</scope>
    <source>
        <tissue evidence="3">Muscle</tissue>
    </source>
</reference>
<dbReference type="PANTHER" id="PTHR44662:SF1">
    <property type="entry name" value="WD REPEAT-CONTAINING PROTEIN 81"/>
    <property type="match status" value="1"/>
</dbReference>
<dbReference type="AlphaFoldDB" id="A0A3R7M5Z1"/>
<keyword evidence="2" id="KW-0732">Signal</keyword>
<dbReference type="EMBL" id="QCYY01002088">
    <property type="protein sequence ID" value="ROT72932.1"/>
    <property type="molecule type" value="Genomic_DNA"/>
</dbReference>
<feature type="compositionally biased region" description="Basic and acidic residues" evidence="1">
    <location>
        <begin position="274"/>
        <end position="306"/>
    </location>
</feature>
<evidence type="ECO:0000313" key="4">
    <source>
        <dbReference type="Proteomes" id="UP000283509"/>
    </source>
</evidence>
<sequence length="407" mass="45178">MGIILSFFIGALYCRSVIREGSFTPPPEHEHLSPAEVQSALQLGERLGDFWQRVLVQVIHKNNSQVYPLARNAGPSPGLLADVSYSQLLHYVATSNNKNLWKDAFKKYSEHGVAVQWKGGAQVGTDSLHNVLREVIWRLFGCKIIALREEGAPQSSMQGSRLPEPHSNVLPALCALEGEEHVFIILNNVYHSVHQCVSFSPAKLSGLEAGALFILYQILEVARDTHDRGLHLGDITLHQLYIDNALYLRLLPSIPDNLIQPESSQPSHLPKNKSLSESEQHPDSTIGEKRQSHSSDSTIGEKRQSHSSDSTRSTGDFEADSVRTNSPEQNSERSKIPQDSRGDLAKRKSLLPVSKKSEMNQTAQPKASVIEGSENRNSANQADSRLLEYQKLISSEDAFEALRQVLK</sequence>
<evidence type="ECO:0000313" key="3">
    <source>
        <dbReference type="EMBL" id="ROT72932.1"/>
    </source>
</evidence>
<dbReference type="Proteomes" id="UP000283509">
    <property type="component" value="Unassembled WGS sequence"/>
</dbReference>
<evidence type="ECO:0000256" key="2">
    <source>
        <dbReference type="SAM" id="SignalP"/>
    </source>
</evidence>
<comment type="caution">
    <text evidence="3">The sequence shown here is derived from an EMBL/GenBank/DDBJ whole genome shotgun (WGS) entry which is preliminary data.</text>
</comment>
<feature type="chain" id="PRO_5018643758" evidence="2">
    <location>
        <begin position="20"/>
        <end position="407"/>
    </location>
</feature>
<feature type="region of interest" description="Disordered" evidence="1">
    <location>
        <begin position="259"/>
        <end position="382"/>
    </location>
</feature>
<feature type="compositionally biased region" description="Basic and acidic residues" evidence="1">
    <location>
        <begin position="330"/>
        <end position="346"/>
    </location>
</feature>
<name>A0A3R7M5Z1_PENVA</name>